<dbReference type="GO" id="GO:0004857">
    <property type="term" value="F:enzyme inhibitor activity"/>
    <property type="evidence" value="ECO:0000318"/>
    <property type="project" value="GO_Central"/>
</dbReference>
<dbReference type="GO" id="GO:0009827">
    <property type="term" value="P:plant-type cell wall modification"/>
    <property type="evidence" value="ECO:0000318"/>
    <property type="project" value="GO_Central"/>
</dbReference>
<protein>
    <recommendedName>
        <fullName evidence="2">Pectinesterase inhibitor domain-containing protein</fullName>
    </recommendedName>
</protein>
<organism evidence="3 4">
    <name type="scientific">Sorghum bicolor</name>
    <name type="common">Sorghum</name>
    <name type="synonym">Sorghum vulgare</name>
    <dbReference type="NCBI Taxonomy" id="4558"/>
    <lineage>
        <taxon>Eukaryota</taxon>
        <taxon>Viridiplantae</taxon>
        <taxon>Streptophyta</taxon>
        <taxon>Embryophyta</taxon>
        <taxon>Tracheophyta</taxon>
        <taxon>Spermatophyta</taxon>
        <taxon>Magnoliopsida</taxon>
        <taxon>Liliopsida</taxon>
        <taxon>Poales</taxon>
        <taxon>Poaceae</taxon>
        <taxon>PACMAD clade</taxon>
        <taxon>Panicoideae</taxon>
        <taxon>Andropogonodae</taxon>
        <taxon>Andropogoneae</taxon>
        <taxon>Sorghinae</taxon>
        <taxon>Sorghum</taxon>
    </lineage>
</organism>
<feature type="signal peptide" evidence="1">
    <location>
        <begin position="1"/>
        <end position="19"/>
    </location>
</feature>
<evidence type="ECO:0000256" key="1">
    <source>
        <dbReference type="SAM" id="SignalP"/>
    </source>
</evidence>
<evidence type="ECO:0000313" key="3">
    <source>
        <dbReference type="EMBL" id="OQU92337.1"/>
    </source>
</evidence>
<dbReference type="OMA" id="FEYLECA"/>
<dbReference type="Proteomes" id="UP000000768">
    <property type="component" value="Chromosome 1"/>
</dbReference>
<proteinExistence type="predicted"/>
<feature type="chain" id="PRO_5013187723" description="Pectinesterase inhibitor domain-containing protein" evidence="1">
    <location>
        <begin position="20"/>
        <end position="237"/>
    </location>
</feature>
<accession>A0A1Z5S8U0</accession>
<evidence type="ECO:0000313" key="4">
    <source>
        <dbReference type="Proteomes" id="UP000000768"/>
    </source>
</evidence>
<dbReference type="InterPro" id="IPR035513">
    <property type="entry name" value="Invertase/methylesterase_inhib"/>
</dbReference>
<evidence type="ECO:0000259" key="2">
    <source>
        <dbReference type="Pfam" id="PF04043"/>
    </source>
</evidence>
<sequence>MNIGVMAAATTTTISSTLAVVLICAASLVATGAGAGAGGHHLEPNDLVAKTCATVTRRHYRGPGLTRQFCESALRSDKRSAAARDARDLALVAMDLVQSGAAEAGAKVGGALRSGGAAARWSKYTTLRLQYCRQDHDDVASTAPNCRALVREYNPRAGGGRHGSGNLTPFEYLECAGRLVHAADDCWVHMLDQDGAAKKAVWKEIVEVASRANLAKAMVEQMWENCLGRLGHNQATA</sequence>
<reference evidence="4" key="2">
    <citation type="journal article" date="2018" name="Plant J.">
        <title>The Sorghum bicolor reference genome: improved assembly, gene annotations, a transcriptome atlas, and signatures of genome organization.</title>
        <authorList>
            <person name="McCormick R.F."/>
            <person name="Truong S.K."/>
            <person name="Sreedasyam A."/>
            <person name="Jenkins J."/>
            <person name="Shu S."/>
            <person name="Sims D."/>
            <person name="Kennedy M."/>
            <person name="Amirebrahimi M."/>
            <person name="Weers B.D."/>
            <person name="McKinley B."/>
            <person name="Mattison A."/>
            <person name="Morishige D.T."/>
            <person name="Grimwood J."/>
            <person name="Schmutz J."/>
            <person name="Mullet J.E."/>
        </authorList>
    </citation>
    <scope>NUCLEOTIDE SEQUENCE [LARGE SCALE GENOMIC DNA]</scope>
    <source>
        <strain evidence="4">cv. BTx623</strain>
    </source>
</reference>
<dbReference type="GO" id="GO:0009505">
    <property type="term" value="C:plant-type cell wall"/>
    <property type="evidence" value="ECO:0000318"/>
    <property type="project" value="GO_Central"/>
</dbReference>
<dbReference type="SUPFAM" id="SSF101148">
    <property type="entry name" value="Plant invertase/pectin methylesterase inhibitor"/>
    <property type="match status" value="1"/>
</dbReference>
<dbReference type="Pfam" id="PF04043">
    <property type="entry name" value="PMEI"/>
    <property type="match status" value="1"/>
</dbReference>
<dbReference type="InterPro" id="IPR006501">
    <property type="entry name" value="Pectinesterase_inhib_dom"/>
</dbReference>
<dbReference type="Gramene" id="OQU92337">
    <property type="protein sequence ID" value="OQU92337"/>
    <property type="gene ID" value="SORBI_3001G328900"/>
</dbReference>
<dbReference type="AlphaFoldDB" id="A0A1Z5S8U0"/>
<name>A0A1Z5S8U0_SORBI</name>
<gene>
    <name evidence="3" type="ORF">SORBI_3001G328900</name>
</gene>
<dbReference type="InParanoid" id="A0A1Z5S8U0"/>
<feature type="domain" description="Pectinesterase inhibitor" evidence="2">
    <location>
        <begin position="46"/>
        <end position="146"/>
    </location>
</feature>
<dbReference type="EMBL" id="CM000760">
    <property type="protein sequence ID" value="OQU92337.1"/>
    <property type="molecule type" value="Genomic_DNA"/>
</dbReference>
<reference evidence="3 4" key="1">
    <citation type="journal article" date="2009" name="Nature">
        <title>The Sorghum bicolor genome and the diversification of grasses.</title>
        <authorList>
            <person name="Paterson A.H."/>
            <person name="Bowers J.E."/>
            <person name="Bruggmann R."/>
            <person name="Dubchak I."/>
            <person name="Grimwood J."/>
            <person name="Gundlach H."/>
            <person name="Haberer G."/>
            <person name="Hellsten U."/>
            <person name="Mitros T."/>
            <person name="Poliakov A."/>
            <person name="Schmutz J."/>
            <person name="Spannagl M."/>
            <person name="Tang H."/>
            <person name="Wang X."/>
            <person name="Wicker T."/>
            <person name="Bharti A.K."/>
            <person name="Chapman J."/>
            <person name="Feltus F.A."/>
            <person name="Gowik U."/>
            <person name="Grigoriev I.V."/>
            <person name="Lyons E."/>
            <person name="Maher C.A."/>
            <person name="Martis M."/>
            <person name="Narechania A."/>
            <person name="Otillar R.P."/>
            <person name="Penning B.W."/>
            <person name="Salamov A.A."/>
            <person name="Wang Y."/>
            <person name="Zhang L."/>
            <person name="Carpita N.C."/>
            <person name="Freeling M."/>
            <person name="Gingle A.R."/>
            <person name="Hash C.T."/>
            <person name="Keller B."/>
            <person name="Klein P."/>
            <person name="Kresovich S."/>
            <person name="McCann M.C."/>
            <person name="Ming R."/>
            <person name="Peterson D.G."/>
            <person name="Mehboob-ur-Rahman"/>
            <person name="Ware D."/>
            <person name="Westhoff P."/>
            <person name="Mayer K.F."/>
            <person name="Messing J."/>
            <person name="Rokhsar D.S."/>
        </authorList>
    </citation>
    <scope>NUCLEOTIDE SEQUENCE [LARGE SCALE GENOMIC DNA]</scope>
    <source>
        <strain evidence="4">cv. BTx623</strain>
    </source>
</reference>
<keyword evidence="4" id="KW-1185">Reference proteome</keyword>
<dbReference type="Gene3D" id="1.20.140.40">
    <property type="entry name" value="Invertase/pectin methylesterase inhibitor family protein"/>
    <property type="match status" value="1"/>
</dbReference>
<keyword evidence="1" id="KW-0732">Signal</keyword>